<protein>
    <submittedName>
        <fullName evidence="1">Uncharacterized protein</fullName>
    </submittedName>
</protein>
<dbReference type="Proteomes" id="UP000076532">
    <property type="component" value="Unassembled WGS sequence"/>
</dbReference>
<dbReference type="AlphaFoldDB" id="A0A167V806"/>
<evidence type="ECO:0000313" key="2">
    <source>
        <dbReference type="Proteomes" id="UP000076532"/>
    </source>
</evidence>
<reference evidence="1 2" key="1">
    <citation type="journal article" date="2016" name="Mol. Biol. Evol.">
        <title>Comparative Genomics of Early-Diverging Mushroom-Forming Fungi Provides Insights into the Origins of Lignocellulose Decay Capabilities.</title>
        <authorList>
            <person name="Nagy L.G."/>
            <person name="Riley R."/>
            <person name="Tritt A."/>
            <person name="Adam C."/>
            <person name="Daum C."/>
            <person name="Floudas D."/>
            <person name="Sun H."/>
            <person name="Yadav J.S."/>
            <person name="Pangilinan J."/>
            <person name="Larsson K.H."/>
            <person name="Matsuura K."/>
            <person name="Barry K."/>
            <person name="Labutti K."/>
            <person name="Kuo R."/>
            <person name="Ohm R.A."/>
            <person name="Bhattacharya S.S."/>
            <person name="Shirouzu T."/>
            <person name="Yoshinaga Y."/>
            <person name="Martin F.M."/>
            <person name="Grigoriev I.V."/>
            <person name="Hibbett D.S."/>
        </authorList>
    </citation>
    <scope>NUCLEOTIDE SEQUENCE [LARGE SCALE GENOMIC DNA]</scope>
    <source>
        <strain evidence="1 2">CBS 109695</strain>
    </source>
</reference>
<accession>A0A167V806</accession>
<name>A0A167V806_9AGAM</name>
<evidence type="ECO:0000313" key="1">
    <source>
        <dbReference type="EMBL" id="KZP04735.1"/>
    </source>
</evidence>
<proteinExistence type="predicted"/>
<organism evidence="1 2">
    <name type="scientific">Athelia psychrophila</name>
    <dbReference type="NCBI Taxonomy" id="1759441"/>
    <lineage>
        <taxon>Eukaryota</taxon>
        <taxon>Fungi</taxon>
        <taxon>Dikarya</taxon>
        <taxon>Basidiomycota</taxon>
        <taxon>Agaricomycotina</taxon>
        <taxon>Agaricomycetes</taxon>
        <taxon>Agaricomycetidae</taxon>
        <taxon>Atheliales</taxon>
        <taxon>Atheliaceae</taxon>
        <taxon>Athelia</taxon>
    </lineage>
</organism>
<dbReference type="EMBL" id="KV417892">
    <property type="protein sequence ID" value="KZP04735.1"/>
    <property type="molecule type" value="Genomic_DNA"/>
</dbReference>
<sequence length="57" mass="6499">MASGIRRTRTTHCSNTGAQRFLNTRQYYTSSCFLINHDRQLQCLLLSNLVPCPALLL</sequence>
<keyword evidence="2" id="KW-1185">Reference proteome</keyword>
<gene>
    <name evidence="1" type="ORF">FIBSPDRAFT_878194</name>
</gene>